<dbReference type="GO" id="GO:0030431">
    <property type="term" value="P:sleep"/>
    <property type="evidence" value="ECO:0007669"/>
    <property type="project" value="InterPro"/>
</dbReference>
<reference evidence="5 6" key="1">
    <citation type="submission" date="2025-04" db="UniProtKB">
        <authorList>
            <consortium name="RefSeq"/>
        </authorList>
    </citation>
    <scope>IDENTIFICATION</scope>
    <source>
        <tissue evidence="5 6">Whole sample</tissue>
    </source>
</reference>
<feature type="signal peptide" evidence="3">
    <location>
        <begin position="1"/>
        <end position="26"/>
    </location>
</feature>
<evidence type="ECO:0000256" key="1">
    <source>
        <dbReference type="ARBA" id="ARBA00022729"/>
    </source>
</evidence>
<keyword evidence="1 3" id="KW-0732">Signal</keyword>
<accession>A0A8B8EHH5</accession>
<dbReference type="GeneID" id="111134881"/>
<evidence type="ECO:0000313" key="4">
    <source>
        <dbReference type="Proteomes" id="UP000694844"/>
    </source>
</evidence>
<evidence type="ECO:0000313" key="7">
    <source>
        <dbReference type="RefSeq" id="XP_022340094.1"/>
    </source>
</evidence>
<evidence type="ECO:0000256" key="2">
    <source>
        <dbReference type="ARBA" id="ARBA00023180"/>
    </source>
</evidence>
<dbReference type="AlphaFoldDB" id="A0A8B8EHH5"/>
<evidence type="ECO:0000313" key="6">
    <source>
        <dbReference type="RefSeq" id="XP_022340093.1"/>
    </source>
</evidence>
<dbReference type="PANTHER" id="PTHR38332:SF2">
    <property type="entry name" value="PROTEIN QUIVER"/>
    <property type="match status" value="1"/>
</dbReference>
<dbReference type="Proteomes" id="UP000694844">
    <property type="component" value="Chromosome 5"/>
</dbReference>
<gene>
    <name evidence="5 6 7" type="primary">LOC111134881</name>
</gene>
<organism evidence="4 5">
    <name type="scientific">Crassostrea virginica</name>
    <name type="common">Eastern oyster</name>
    <dbReference type="NCBI Taxonomy" id="6565"/>
    <lineage>
        <taxon>Eukaryota</taxon>
        <taxon>Metazoa</taxon>
        <taxon>Spiralia</taxon>
        <taxon>Lophotrochozoa</taxon>
        <taxon>Mollusca</taxon>
        <taxon>Bivalvia</taxon>
        <taxon>Autobranchia</taxon>
        <taxon>Pteriomorphia</taxon>
        <taxon>Ostreida</taxon>
        <taxon>Ostreoidea</taxon>
        <taxon>Ostreidae</taxon>
        <taxon>Crassostrea</taxon>
    </lineage>
</organism>
<proteinExistence type="predicted"/>
<keyword evidence="4" id="KW-1185">Reference proteome</keyword>
<feature type="chain" id="PRO_5044666469" evidence="3">
    <location>
        <begin position="27"/>
        <end position="161"/>
    </location>
</feature>
<dbReference type="RefSeq" id="XP_022340093.1">
    <property type="nucleotide sequence ID" value="XM_022484385.1"/>
</dbReference>
<dbReference type="Pfam" id="PF17064">
    <property type="entry name" value="QVR"/>
    <property type="match status" value="1"/>
</dbReference>
<dbReference type="OrthoDB" id="75169at2759"/>
<evidence type="ECO:0000313" key="5">
    <source>
        <dbReference type="RefSeq" id="XP_022340092.1"/>
    </source>
</evidence>
<keyword evidence="2" id="KW-0325">Glycoprotein</keyword>
<dbReference type="KEGG" id="cvn:111134881"/>
<dbReference type="PANTHER" id="PTHR38332">
    <property type="entry name" value="PROTEIN CBG11604"/>
    <property type="match status" value="1"/>
</dbReference>
<evidence type="ECO:0000256" key="3">
    <source>
        <dbReference type="SAM" id="SignalP"/>
    </source>
</evidence>
<dbReference type="RefSeq" id="XP_022340092.1">
    <property type="nucleotide sequence ID" value="XM_022484384.1"/>
</dbReference>
<protein>
    <submittedName>
        <fullName evidence="5 6">Uncharacterized protein LOC111134881</fullName>
    </submittedName>
</protein>
<dbReference type="RefSeq" id="XP_022340094.1">
    <property type="nucleotide sequence ID" value="XM_022484386.1"/>
</dbReference>
<sequence length="161" mass="17566">MKPCESAGCLIALFTALVICPFKANGIGCFVCTSLNRGNQGCEDTFNNTGGFYRSDCQASREGRIGMFPATQCIKMVAEDTDAGFSLIVRDCVVDNGGTTSETEIGRQSHCGWMKVIKYNGRRMSGCILSCEQDGCNKSSRTFNSFTIVITLLYLMTKMLI</sequence>
<dbReference type="InterPro" id="IPR031424">
    <property type="entry name" value="QVR-like"/>
</dbReference>
<name>A0A8B8EHH5_CRAVI</name>
<dbReference type="GO" id="GO:0032222">
    <property type="term" value="P:regulation of synaptic transmission, cholinergic"/>
    <property type="evidence" value="ECO:0007669"/>
    <property type="project" value="InterPro"/>
</dbReference>